<reference evidence="3 4" key="1">
    <citation type="journal article" date="2020" name="ISME J.">
        <title>Uncovering the hidden diversity of litter-decomposition mechanisms in mushroom-forming fungi.</title>
        <authorList>
            <person name="Floudas D."/>
            <person name="Bentzer J."/>
            <person name="Ahren D."/>
            <person name="Johansson T."/>
            <person name="Persson P."/>
            <person name="Tunlid A."/>
        </authorList>
    </citation>
    <scope>NUCLEOTIDE SEQUENCE [LARGE SCALE GENOMIC DNA]</scope>
    <source>
        <strain evidence="3 4">CBS 291.85</strain>
    </source>
</reference>
<accession>A0A8H5LZB2</accession>
<dbReference type="CDD" id="cd16100">
    <property type="entry name" value="ARID"/>
    <property type="match status" value="1"/>
</dbReference>
<evidence type="ECO:0000313" key="3">
    <source>
        <dbReference type="EMBL" id="KAF5375068.1"/>
    </source>
</evidence>
<protein>
    <recommendedName>
        <fullName evidence="2">ARID domain-containing protein</fullName>
    </recommendedName>
</protein>
<feature type="compositionally biased region" description="Polar residues" evidence="1">
    <location>
        <begin position="206"/>
        <end position="216"/>
    </location>
</feature>
<dbReference type="PROSITE" id="PS51011">
    <property type="entry name" value="ARID"/>
    <property type="match status" value="1"/>
</dbReference>
<organism evidence="3 4">
    <name type="scientific">Tetrapyrgos nigripes</name>
    <dbReference type="NCBI Taxonomy" id="182062"/>
    <lineage>
        <taxon>Eukaryota</taxon>
        <taxon>Fungi</taxon>
        <taxon>Dikarya</taxon>
        <taxon>Basidiomycota</taxon>
        <taxon>Agaricomycotina</taxon>
        <taxon>Agaricomycetes</taxon>
        <taxon>Agaricomycetidae</taxon>
        <taxon>Agaricales</taxon>
        <taxon>Marasmiineae</taxon>
        <taxon>Marasmiaceae</taxon>
        <taxon>Tetrapyrgos</taxon>
    </lineage>
</organism>
<sequence>MSSRPSQNFAAALGALHTRRNTPLPPALLGVPSPQYDPATSPFKDIPIGPEPATILLADKSVNIYVLFSTVLARGGAAALTNNNAWNIILPQLGLPEHHSAPDGSLVSVSQLVQHYYSLIFLPFEELYRRNVRDKSQTMRQTTASAPPTMARPPFAGSIEVPEGDQESMKRKLEFEESGGKRARQRTTGDAFDAGFPAVTDPAPVGSTNSVPSSSAAMAAQPRPRHEPSRRKIEYVPLAREVDSYGGRDFRILDKEPMRQWRDLADWGVLDIDALTMSIRSRISTELSYSLTAFALLSTMKGPTPDTGFRIMDCPELLDEVLDLLEDTAFPDQEDTVFDEDLPVVTHRDLVNHIIDLETDPFAALHPLPQLPKDSNPAPRQRPGSVIITVLNILRNLCIFPDNAEYVAKYHSRVLSVLLRLCGATRKGDTILTPSPVILLNDLVVIRKDTLHVLFCTGPHLQFPDPASPPKTPFRVAHRIFNLVASFLVDPNEAVSPFATVQLVGAPVGTYSLKPPSLPDMALEVFTRIGHSDGNRHVFSKAVSSTSLYTLFVSLVHRLPVIDADFQLLSREPWLCFMEKVVMALYTLAFLSPPDLKEKLKSDRTLGAKNVILRMVQKLSVLNSPEFRSYYIVTVRRAIETMKVLDDAKDSFDTSATAVTTISFGMGYGEVGENDVEKGTGLLGGYKDSTWDMLMLRELNIDDTLFAELDSLTRVEY</sequence>
<name>A0A8H5LZB2_9AGAR</name>
<dbReference type="InterPro" id="IPR001606">
    <property type="entry name" value="ARID_dom"/>
</dbReference>
<dbReference type="OrthoDB" id="1938591at2759"/>
<comment type="caution">
    <text evidence="3">The sequence shown here is derived from an EMBL/GenBank/DDBJ whole genome shotgun (WGS) entry which is preliminary data.</text>
</comment>
<dbReference type="SUPFAM" id="SSF46774">
    <property type="entry name" value="ARID-like"/>
    <property type="match status" value="1"/>
</dbReference>
<dbReference type="SMART" id="SM01014">
    <property type="entry name" value="ARID"/>
    <property type="match status" value="1"/>
</dbReference>
<dbReference type="InterPro" id="IPR036431">
    <property type="entry name" value="ARID_dom_sf"/>
</dbReference>
<feature type="compositionally biased region" description="Basic and acidic residues" evidence="1">
    <location>
        <begin position="167"/>
        <end position="180"/>
    </location>
</feature>
<dbReference type="AlphaFoldDB" id="A0A8H5LZB2"/>
<feature type="domain" description="ARID" evidence="2">
    <location>
        <begin position="3"/>
        <end position="129"/>
    </location>
</feature>
<proteinExistence type="predicted"/>
<evidence type="ECO:0000259" key="2">
    <source>
        <dbReference type="PROSITE" id="PS51011"/>
    </source>
</evidence>
<dbReference type="Pfam" id="PF01388">
    <property type="entry name" value="ARID"/>
    <property type="match status" value="1"/>
</dbReference>
<gene>
    <name evidence="3" type="ORF">D9758_000135</name>
</gene>
<dbReference type="Gene3D" id="1.10.150.60">
    <property type="entry name" value="ARID DNA-binding domain"/>
    <property type="match status" value="1"/>
</dbReference>
<feature type="region of interest" description="Disordered" evidence="1">
    <location>
        <begin position="135"/>
        <end position="230"/>
    </location>
</feature>
<evidence type="ECO:0000313" key="4">
    <source>
        <dbReference type="Proteomes" id="UP000559256"/>
    </source>
</evidence>
<keyword evidence="4" id="KW-1185">Reference proteome</keyword>
<dbReference type="GO" id="GO:0003677">
    <property type="term" value="F:DNA binding"/>
    <property type="evidence" value="ECO:0007669"/>
    <property type="project" value="InterPro"/>
</dbReference>
<dbReference type="EMBL" id="JAACJM010000001">
    <property type="protein sequence ID" value="KAF5375068.1"/>
    <property type="molecule type" value="Genomic_DNA"/>
</dbReference>
<dbReference type="Proteomes" id="UP000559256">
    <property type="component" value="Unassembled WGS sequence"/>
</dbReference>
<evidence type="ECO:0000256" key="1">
    <source>
        <dbReference type="SAM" id="MobiDB-lite"/>
    </source>
</evidence>